<evidence type="ECO:0000313" key="2">
    <source>
        <dbReference type="EMBL" id="QMV72390.1"/>
    </source>
</evidence>
<keyword evidence="3" id="KW-1185">Reference proteome</keyword>
<feature type="transmembrane region" description="Helical" evidence="1">
    <location>
        <begin position="39"/>
        <end position="63"/>
    </location>
</feature>
<dbReference type="Proteomes" id="UP000515240">
    <property type="component" value="Chromosome"/>
</dbReference>
<dbReference type="PROSITE" id="PS00409">
    <property type="entry name" value="PROKAR_NTER_METHYL"/>
    <property type="match status" value="1"/>
</dbReference>
<evidence type="ECO:0000313" key="3">
    <source>
        <dbReference type="Proteomes" id="UP000515240"/>
    </source>
</evidence>
<proteinExistence type="predicted"/>
<gene>
    <name evidence="2" type="ORF">HS961_05840</name>
</gene>
<keyword evidence="1" id="KW-1133">Transmembrane helix</keyword>
<dbReference type="SUPFAM" id="SSF54523">
    <property type="entry name" value="Pili subunits"/>
    <property type="match status" value="1"/>
</dbReference>
<name>A0A7G5EEG5_9BURK</name>
<dbReference type="InterPro" id="IPR045584">
    <property type="entry name" value="Pilin-like"/>
</dbReference>
<keyword evidence="1" id="KW-0812">Transmembrane</keyword>
<dbReference type="InterPro" id="IPR012902">
    <property type="entry name" value="N_methyl_site"/>
</dbReference>
<dbReference type="AlphaFoldDB" id="A0A7G5EEG5"/>
<dbReference type="KEGG" id="cpis:HS961_05840"/>
<dbReference type="EMBL" id="CP058554">
    <property type="protein sequence ID" value="QMV72390.1"/>
    <property type="molecule type" value="Genomic_DNA"/>
</dbReference>
<dbReference type="Pfam" id="PF07963">
    <property type="entry name" value="N_methyl"/>
    <property type="match status" value="1"/>
</dbReference>
<reference evidence="2 3" key="1">
    <citation type="journal article" date="2020" name="G3 (Bethesda)">
        <title>CeMbio - The Caenorhabditis elegans Microbiome Resource.</title>
        <authorList>
            <person name="Dirksen P."/>
            <person name="Assie A."/>
            <person name="Zimmermann J."/>
            <person name="Zhang F."/>
            <person name="Tietje A.M."/>
            <person name="Marsh S.A."/>
            <person name="Felix M.A."/>
            <person name="Shapira M."/>
            <person name="Kaleta C."/>
            <person name="Schulenburg H."/>
            <person name="Samuel B."/>
        </authorList>
    </citation>
    <scope>NUCLEOTIDE SEQUENCE [LARGE SCALE GENOMIC DNA]</scope>
    <source>
        <strain evidence="2 3">BIGb0172</strain>
    </source>
</reference>
<evidence type="ECO:0000256" key="1">
    <source>
        <dbReference type="SAM" id="Phobius"/>
    </source>
</evidence>
<dbReference type="Pfam" id="PF16732">
    <property type="entry name" value="ComP_DUS"/>
    <property type="match status" value="1"/>
</dbReference>
<accession>A0A7G5EEG5</accession>
<dbReference type="InterPro" id="IPR031982">
    <property type="entry name" value="PilE-like"/>
</dbReference>
<protein>
    <submittedName>
        <fullName evidence="2">Prepilin-type N-terminal cleavage/methylation domain-containing protein</fullName>
    </submittedName>
</protein>
<organism evidence="2 3">
    <name type="scientific">Comamonas piscis</name>
    <dbReference type="NCBI Taxonomy" id="1562974"/>
    <lineage>
        <taxon>Bacteria</taxon>
        <taxon>Pseudomonadati</taxon>
        <taxon>Pseudomonadota</taxon>
        <taxon>Betaproteobacteria</taxon>
        <taxon>Burkholderiales</taxon>
        <taxon>Comamonadaceae</taxon>
        <taxon>Comamonas</taxon>
    </lineage>
</organism>
<dbReference type="NCBIfam" id="TIGR02532">
    <property type="entry name" value="IV_pilin_GFxxxE"/>
    <property type="match status" value="1"/>
</dbReference>
<sequence length="177" mass="18881">MLEKNTDRRSQVVRHCGLGLGRRAYLSVQRRVACVRRGILRGFTLIEVMIVVAIIAILAAIAIPSYQEYIKRGQIVDGLVPLADMGGKMEQFFQDNRTYEGACAAGTVAPAPANTARFSYSCGSPSKTAYTVTATGAGSMSGFAFTLNQQGQRATTGTPSGWTAGSNCWSARKDGSC</sequence>
<dbReference type="Gene3D" id="3.30.700.10">
    <property type="entry name" value="Glycoprotein, Type 4 Pilin"/>
    <property type="match status" value="1"/>
</dbReference>
<dbReference type="GO" id="GO:0043683">
    <property type="term" value="P:type IV pilus assembly"/>
    <property type="evidence" value="ECO:0007669"/>
    <property type="project" value="InterPro"/>
</dbReference>
<keyword evidence="1" id="KW-0472">Membrane</keyword>